<dbReference type="EMBL" id="NFDT01000267">
    <property type="protein sequence ID" value="OTY82580.1"/>
    <property type="molecule type" value="Genomic_DNA"/>
</dbReference>
<sequence length="164" mass="18833">MKFKDMVECMDKDCRTVVVSKHVDGLKCVRCGGPTRPMPFAPLEKKEEKLGTIEQTIINNKKKEIYKELKQLAHLIKDKRHEINLMLGNFSLEKNDVVDEFLIDAIKTNGLPSDIVLSKEMEQYLLTEGIEELLKKTREVDAEKLAKKVHETMLERAKAYATSL</sequence>
<reference evidence="1 2" key="1">
    <citation type="submission" date="2016-10" db="EMBL/GenBank/DDBJ databases">
        <title>Comparative genomics of Bacillus thuringiensis reveals a path to pathogens against multiple invertebrate hosts.</title>
        <authorList>
            <person name="Zheng J."/>
            <person name="Gao Q."/>
            <person name="Liu H."/>
            <person name="Peng D."/>
            <person name="Ruan L."/>
            <person name="Sun M."/>
        </authorList>
    </citation>
    <scope>NUCLEOTIDE SEQUENCE [LARGE SCALE GENOMIC DNA]</scope>
    <source>
        <strain evidence="1">BGSC 4I4</strain>
    </source>
</reference>
<evidence type="ECO:0000313" key="2">
    <source>
        <dbReference type="Proteomes" id="UP000194882"/>
    </source>
</evidence>
<gene>
    <name evidence="1" type="ORF">BK754_31800</name>
</gene>
<comment type="caution">
    <text evidence="1">The sequence shown here is derived from an EMBL/GenBank/DDBJ whole genome shotgun (WGS) entry which is preliminary data.</text>
</comment>
<organism evidence="1 2">
    <name type="scientific">Bacillus thuringiensis serovar subtoxicus</name>
    <dbReference type="NCBI Taxonomy" id="475791"/>
    <lineage>
        <taxon>Bacteria</taxon>
        <taxon>Bacillati</taxon>
        <taxon>Bacillota</taxon>
        <taxon>Bacilli</taxon>
        <taxon>Bacillales</taxon>
        <taxon>Bacillaceae</taxon>
        <taxon>Bacillus</taxon>
        <taxon>Bacillus cereus group</taxon>
    </lineage>
</organism>
<dbReference type="AlphaFoldDB" id="A0A9X6IIF1"/>
<dbReference type="RefSeq" id="WP_086412700.1">
    <property type="nucleotide sequence ID" value="NZ_NFDT01000267.1"/>
</dbReference>
<proteinExistence type="predicted"/>
<evidence type="ECO:0000313" key="1">
    <source>
        <dbReference type="EMBL" id="OTY82580.1"/>
    </source>
</evidence>
<accession>A0A9X6IIF1</accession>
<name>A0A9X6IIF1_BACTU</name>
<protein>
    <submittedName>
        <fullName evidence="1">Uncharacterized protein</fullName>
    </submittedName>
</protein>
<dbReference type="Proteomes" id="UP000194882">
    <property type="component" value="Unassembled WGS sequence"/>
</dbReference>